<dbReference type="InterPro" id="IPR039633">
    <property type="entry name" value="PAP"/>
</dbReference>
<dbReference type="AlphaFoldDB" id="A0A438H9L1"/>
<feature type="domain" description="Plastid lipid-associated protein/fibrillin conserved" evidence="5">
    <location>
        <begin position="135"/>
        <end position="328"/>
    </location>
</feature>
<name>A0A438H9L1_VITVI</name>
<keyword evidence="3" id="KW-0934">Plastid</keyword>
<evidence type="ECO:0000256" key="4">
    <source>
        <dbReference type="ARBA" id="ARBA00022946"/>
    </source>
</evidence>
<dbReference type="Proteomes" id="UP000288805">
    <property type="component" value="Unassembled WGS sequence"/>
</dbReference>
<dbReference type="GO" id="GO:0009536">
    <property type="term" value="C:plastid"/>
    <property type="evidence" value="ECO:0007669"/>
    <property type="project" value="UniProtKB-SubCell"/>
</dbReference>
<dbReference type="InterPro" id="IPR016035">
    <property type="entry name" value="Acyl_Trfase/lysoPLipase"/>
</dbReference>
<comment type="similarity">
    <text evidence="2">Belongs to the PAP/fibrillin family.</text>
</comment>
<evidence type="ECO:0000256" key="2">
    <source>
        <dbReference type="ARBA" id="ARBA00005845"/>
    </source>
</evidence>
<evidence type="ECO:0000313" key="7">
    <source>
        <dbReference type="Proteomes" id="UP000288805"/>
    </source>
</evidence>
<proteinExistence type="inferred from homology"/>
<accession>A0A438H9L1</accession>
<comment type="caution">
    <text evidence="6">The sequence shown here is derived from an EMBL/GenBank/DDBJ whole genome shotgun (WGS) entry which is preliminary data.</text>
</comment>
<dbReference type="SUPFAM" id="SSF52151">
    <property type="entry name" value="FabD/lysophospholipase-like"/>
    <property type="match status" value="1"/>
</dbReference>
<protein>
    <submittedName>
        <fullName evidence="6">Putative plastid-lipid-associated protein 4, chloroplastic</fullName>
    </submittedName>
</protein>
<reference evidence="6 7" key="1">
    <citation type="journal article" date="2018" name="PLoS Genet.">
        <title>Population sequencing reveals clonal diversity and ancestral inbreeding in the grapevine cultivar Chardonnay.</title>
        <authorList>
            <person name="Roach M.J."/>
            <person name="Johnson D.L."/>
            <person name="Bohlmann J."/>
            <person name="van Vuuren H.J."/>
            <person name="Jones S.J."/>
            <person name="Pretorius I.S."/>
            <person name="Schmidt S.A."/>
            <person name="Borneman A.R."/>
        </authorList>
    </citation>
    <scope>NUCLEOTIDE SEQUENCE [LARGE SCALE GENOMIC DNA]</scope>
    <source>
        <strain evidence="7">cv. Chardonnay</strain>
        <tissue evidence="6">Leaf</tissue>
    </source>
</reference>
<organism evidence="6 7">
    <name type="scientific">Vitis vinifera</name>
    <name type="common">Grape</name>
    <dbReference type="NCBI Taxonomy" id="29760"/>
    <lineage>
        <taxon>Eukaryota</taxon>
        <taxon>Viridiplantae</taxon>
        <taxon>Streptophyta</taxon>
        <taxon>Embryophyta</taxon>
        <taxon>Tracheophyta</taxon>
        <taxon>Spermatophyta</taxon>
        <taxon>Magnoliopsida</taxon>
        <taxon>eudicotyledons</taxon>
        <taxon>Gunneridae</taxon>
        <taxon>Pentapetalae</taxon>
        <taxon>rosids</taxon>
        <taxon>Vitales</taxon>
        <taxon>Vitaceae</taxon>
        <taxon>Viteae</taxon>
        <taxon>Vitis</taxon>
    </lineage>
</organism>
<gene>
    <name evidence="6" type="primary">PAP4_1</name>
    <name evidence="6" type="ORF">CK203_045419</name>
</gene>
<dbReference type="EMBL" id="QGNW01000257">
    <property type="protein sequence ID" value="RVW81069.1"/>
    <property type="molecule type" value="Genomic_DNA"/>
</dbReference>
<dbReference type="InterPro" id="IPR006843">
    <property type="entry name" value="PAP/fibrillin_dom"/>
</dbReference>
<evidence type="ECO:0000256" key="3">
    <source>
        <dbReference type="ARBA" id="ARBA00022640"/>
    </source>
</evidence>
<comment type="subcellular location">
    <subcellularLocation>
        <location evidence="1">Plastid</location>
    </subcellularLocation>
</comment>
<dbReference type="Pfam" id="PF04755">
    <property type="entry name" value="PAP_fibrillin"/>
    <property type="match status" value="1"/>
</dbReference>
<evidence type="ECO:0000256" key="1">
    <source>
        <dbReference type="ARBA" id="ARBA00004474"/>
    </source>
</evidence>
<keyword evidence="4" id="KW-0809">Transit peptide</keyword>
<evidence type="ECO:0000259" key="5">
    <source>
        <dbReference type="Pfam" id="PF04755"/>
    </source>
</evidence>
<sequence length="795" mass="89454">MVEWARQLPPQVFSMCPYNLQLYPHPAPIQTKHTNSELTFKIHSFSSSMAISSYSCSSYPSATLLNGTLHSSFTDLFISRTPLPINIKPKPILTTTQTYHYHPHKALEFSGYWKWRTGVSFFPSFLTKSKDSGALKEELFTAIAPLDRGAEATAQDQELVDQIARKLEAVNKIKEPLKSDLLNGKWNFYILLLSQFYKHRPKFLRPNGKIYQAINVDTLRAQNMETWPFFNQKKAARWGCLMNRNFLLKCSNSQHHLGTPILPLPEVCMLVDNLTVTANLVPLNARRVAVKFDFFRIAGLIPIKSPGSGRGQLEITYLDEELRFLKGKPLRLRTEKRDTRNNFHDLPIHSLILLSELQAIKFYSKQREEFIFMALLNTKFGSQQSRDEMHRFGLGLKSSGDFVRFRNKVTLEDLTSVCLRFGLVSEETQGTFFFFFFSHGFLPLLPLLPLLLPPPNANSNPNCNPNSKPKFQLPFTVLGCSASSDQNQKLAAVSEKKSFAVATGEIFIGLASRLIKARRNVDGSGTVLMFRETEGSEVGSVVGGNGVVWEQRVEDVEAERRRNVVTSPGFSFSAAGLLFPYHLGVAKFLIEKGYIKERILFSREIVVMLERMEQAWIIPNLETTPLAGSSAGAIVCAVIASGASMEEALRATKILADNCREKGTAFRLGWVLPATVKEMLLGWNGTFVGKKRKGVWRASLLCLFWTVLMAIGDSLKSLAYGLDTSLWFNQVVSKHIEDLNSDSSMNPLGKHRSHHKWRIIALLSVLLTESGKEDWVVPLLKLQHVGFCELGIALQ</sequence>
<dbReference type="PANTHER" id="PTHR31906">
    <property type="entry name" value="PLASTID-LIPID-ASSOCIATED PROTEIN 4, CHLOROPLASTIC-RELATED"/>
    <property type="match status" value="1"/>
</dbReference>
<evidence type="ECO:0000313" key="6">
    <source>
        <dbReference type="EMBL" id="RVW81069.1"/>
    </source>
</evidence>